<accession>A0ABW2MRA0</accession>
<keyword evidence="4" id="KW-0328">Glycosyltransferase</keyword>
<keyword evidence="5" id="KW-1185">Reference proteome</keyword>
<reference evidence="5" key="1">
    <citation type="journal article" date="2019" name="Int. J. Syst. Evol. Microbiol.">
        <title>The Global Catalogue of Microorganisms (GCM) 10K type strain sequencing project: providing services to taxonomists for standard genome sequencing and annotation.</title>
        <authorList>
            <consortium name="The Broad Institute Genomics Platform"/>
            <consortium name="The Broad Institute Genome Sequencing Center for Infectious Disease"/>
            <person name="Wu L."/>
            <person name="Ma J."/>
        </authorList>
    </citation>
    <scope>NUCLEOTIDE SEQUENCE [LARGE SCALE GENOMIC DNA]</scope>
    <source>
        <strain evidence="5">CGMCC 1.16306</strain>
    </source>
</reference>
<organism evidence="4 5">
    <name type="scientific">Jejudonia soesokkakensis</name>
    <dbReference type="NCBI Taxonomy" id="1323432"/>
    <lineage>
        <taxon>Bacteria</taxon>
        <taxon>Pseudomonadati</taxon>
        <taxon>Bacteroidota</taxon>
        <taxon>Flavobacteriia</taxon>
        <taxon>Flavobacteriales</taxon>
        <taxon>Flavobacteriaceae</taxon>
        <taxon>Jejudonia</taxon>
    </lineage>
</organism>
<proteinExistence type="predicted"/>
<keyword evidence="4" id="KW-0808">Transferase</keyword>
<evidence type="ECO:0000313" key="5">
    <source>
        <dbReference type="Proteomes" id="UP001596415"/>
    </source>
</evidence>
<dbReference type="SUPFAM" id="SSF53756">
    <property type="entry name" value="UDP-Glycosyltransferase/glycogen phosphorylase"/>
    <property type="match status" value="1"/>
</dbReference>
<evidence type="ECO:0000259" key="3">
    <source>
        <dbReference type="Pfam" id="PF13439"/>
    </source>
</evidence>
<feature type="domain" description="Glycosyl transferase family 1" evidence="2">
    <location>
        <begin position="184"/>
        <end position="331"/>
    </location>
</feature>
<dbReference type="Gene3D" id="3.40.50.2000">
    <property type="entry name" value="Glycogen Phosphorylase B"/>
    <property type="match status" value="2"/>
</dbReference>
<evidence type="ECO:0000313" key="4">
    <source>
        <dbReference type="EMBL" id="MFC7357406.1"/>
    </source>
</evidence>
<feature type="domain" description="Glycosyltransferase subfamily 4-like N-terminal" evidence="3">
    <location>
        <begin position="13"/>
        <end position="169"/>
    </location>
</feature>
<evidence type="ECO:0000256" key="1">
    <source>
        <dbReference type="SAM" id="Phobius"/>
    </source>
</evidence>
<dbReference type="RefSeq" id="WP_380217253.1">
    <property type="nucleotide sequence ID" value="NZ_JBHTBN010000003.1"/>
</dbReference>
<name>A0ABW2MRA0_9FLAO</name>
<dbReference type="EMBL" id="JBHTBN010000003">
    <property type="protein sequence ID" value="MFC7357406.1"/>
    <property type="molecule type" value="Genomic_DNA"/>
</dbReference>
<dbReference type="Pfam" id="PF13439">
    <property type="entry name" value="Glyco_transf_4"/>
    <property type="match status" value="1"/>
</dbReference>
<protein>
    <submittedName>
        <fullName evidence="4">Glycosyltransferase</fullName>
        <ecNumber evidence="4">2.4.-.-</ecNumber>
    </submittedName>
</protein>
<dbReference type="Proteomes" id="UP001596415">
    <property type="component" value="Unassembled WGS sequence"/>
</dbReference>
<dbReference type="GO" id="GO:0016757">
    <property type="term" value="F:glycosyltransferase activity"/>
    <property type="evidence" value="ECO:0007669"/>
    <property type="project" value="UniProtKB-KW"/>
</dbReference>
<evidence type="ECO:0000259" key="2">
    <source>
        <dbReference type="Pfam" id="PF00534"/>
    </source>
</evidence>
<dbReference type="PANTHER" id="PTHR12526">
    <property type="entry name" value="GLYCOSYLTRANSFERASE"/>
    <property type="match status" value="1"/>
</dbReference>
<keyword evidence="1" id="KW-0812">Transmembrane</keyword>
<comment type="caution">
    <text evidence="4">The sequence shown here is derived from an EMBL/GenBank/DDBJ whole genome shotgun (WGS) entry which is preliminary data.</text>
</comment>
<dbReference type="InterPro" id="IPR001296">
    <property type="entry name" value="Glyco_trans_1"/>
</dbReference>
<keyword evidence="1" id="KW-1133">Transmembrane helix</keyword>
<dbReference type="InterPro" id="IPR028098">
    <property type="entry name" value="Glyco_trans_4-like_N"/>
</dbReference>
<dbReference type="Pfam" id="PF00534">
    <property type="entry name" value="Glycos_transf_1"/>
    <property type="match status" value="1"/>
</dbReference>
<keyword evidence="1" id="KW-0472">Membrane</keyword>
<gene>
    <name evidence="4" type="ORF">ACFQO1_06890</name>
</gene>
<sequence length="358" mass="40765">MKVLQVINSLHTGGAEKLLLETIPRYRDAGVEMDILLLDGTVTPFLSALKENSKCTVYFSSKASVYHPLHIFRLRKYLKNYDIVHVHLFPSLYWVALSIFFFRIKTKTIFTEHSSHNRRRHSFYRVFERWIYSKYDTIITISENSKQNLKQHIRGVKNNLVTINNGVAISKFINASESAEILSKKVGNKKFLIQVSRFYYPKDQNTVIRCLQHLPQEVALLLVGNGKEIHTSKKLVTKLGLENRVHFLGLRSDVPALLKASDIVILSSQYEGLSLSSIEGMASGKPFIASEVPGLTEIVKNAGILFSVGNEKELALRISELLENKELYANVALKCQQRAAQYSIEHMVESHLKLYKSL</sequence>
<feature type="transmembrane region" description="Helical" evidence="1">
    <location>
        <begin position="83"/>
        <end position="102"/>
    </location>
</feature>
<dbReference type="EC" id="2.4.-.-" evidence="4"/>